<protein>
    <submittedName>
        <fullName evidence="2">DUF1330 domain-containing protein</fullName>
    </submittedName>
</protein>
<sequence length="96" mass="10233">MVALVVVEARPKSPEKLAQYSAAAASTLASFGGEFVHRGKFVEALGGTATPHGLGVIRFESADAARRWYGSAEYQAIIPLREEAADMSFKLYDVAG</sequence>
<dbReference type="AlphaFoldDB" id="A0A4D7DQ74"/>
<evidence type="ECO:0000313" key="3">
    <source>
        <dbReference type="EMBL" id="QYA09079.1"/>
    </source>
</evidence>
<reference evidence="3 5" key="2">
    <citation type="submission" date="2021-03" db="EMBL/GenBank/DDBJ databases">
        <title>Rapid diversification of plasmids in a genus of pathogenic and nitrogen fixing bacteria.</title>
        <authorList>
            <person name="Weisberg A.J."/>
            <person name="Miller M."/>
            <person name="Ream W."/>
            <person name="Grunwald N.J."/>
            <person name="Chang J.H."/>
        </authorList>
    </citation>
    <scope>NUCLEOTIDE SEQUENCE [LARGE SCALE GENOMIC DNA]</scope>
    <source>
        <strain evidence="3 5">AF3.44</strain>
    </source>
</reference>
<dbReference type="InterPro" id="IPR010753">
    <property type="entry name" value="DUF1330"/>
</dbReference>
<dbReference type="EMBL" id="CP039692">
    <property type="protein sequence ID" value="QCI99533.1"/>
    <property type="molecule type" value="Genomic_DNA"/>
</dbReference>
<feature type="domain" description="DUF1330" evidence="1">
    <location>
        <begin position="3"/>
        <end position="89"/>
    </location>
</feature>
<dbReference type="EMBL" id="CP072168">
    <property type="protein sequence ID" value="QYA09079.1"/>
    <property type="molecule type" value="Genomic_DNA"/>
</dbReference>
<accession>A0A4D7DQ74</accession>
<dbReference type="STRING" id="1367849.GCA_000518585_03722"/>
<dbReference type="OrthoDB" id="9806380at2"/>
<dbReference type="RefSeq" id="WP_027676303.1">
    <property type="nucleotide sequence ID" value="NZ_CP039692.1"/>
</dbReference>
<keyword evidence="5" id="KW-1185">Reference proteome</keyword>
<dbReference type="Gene3D" id="3.30.70.100">
    <property type="match status" value="1"/>
</dbReference>
<name>A0A4D7DQ74_9HYPH</name>
<dbReference type="KEGG" id="alf:CFBP5473_16165"/>
<dbReference type="Proteomes" id="UP000298545">
    <property type="component" value="Chromosome linear"/>
</dbReference>
<dbReference type="Pfam" id="PF07045">
    <property type="entry name" value="DUF1330"/>
    <property type="match status" value="1"/>
</dbReference>
<dbReference type="PANTHER" id="PTHR41521">
    <property type="match status" value="1"/>
</dbReference>
<gene>
    <name evidence="2" type="ORF">CFBP5473_16165</name>
    <name evidence="3" type="ORF">J5285_16900</name>
</gene>
<proteinExistence type="predicted"/>
<evidence type="ECO:0000259" key="1">
    <source>
        <dbReference type="Pfam" id="PF07045"/>
    </source>
</evidence>
<dbReference type="PANTHER" id="PTHR41521:SF4">
    <property type="entry name" value="BLR0684 PROTEIN"/>
    <property type="match status" value="1"/>
</dbReference>
<dbReference type="SUPFAM" id="SSF54909">
    <property type="entry name" value="Dimeric alpha+beta barrel"/>
    <property type="match status" value="1"/>
</dbReference>
<organism evidence="2 4">
    <name type="scientific">Agrobacterium larrymoorei</name>
    <dbReference type="NCBI Taxonomy" id="160699"/>
    <lineage>
        <taxon>Bacteria</taxon>
        <taxon>Pseudomonadati</taxon>
        <taxon>Pseudomonadota</taxon>
        <taxon>Alphaproteobacteria</taxon>
        <taxon>Hyphomicrobiales</taxon>
        <taxon>Rhizobiaceae</taxon>
        <taxon>Rhizobium/Agrobacterium group</taxon>
        <taxon>Agrobacterium</taxon>
    </lineage>
</organism>
<evidence type="ECO:0000313" key="2">
    <source>
        <dbReference type="EMBL" id="QCI99533.1"/>
    </source>
</evidence>
<evidence type="ECO:0000313" key="5">
    <source>
        <dbReference type="Proteomes" id="UP000826513"/>
    </source>
</evidence>
<dbReference type="InterPro" id="IPR011008">
    <property type="entry name" value="Dimeric_a/b-barrel"/>
</dbReference>
<evidence type="ECO:0000313" key="4">
    <source>
        <dbReference type="Proteomes" id="UP000298545"/>
    </source>
</evidence>
<dbReference type="Proteomes" id="UP000826513">
    <property type="component" value="Chromosome 2"/>
</dbReference>
<reference evidence="2 4" key="1">
    <citation type="submission" date="2019-04" db="EMBL/GenBank/DDBJ databases">
        <title>Complete genome sequence of Agrobacterium larrymoorei CFBP5473.</title>
        <authorList>
            <person name="Haryono M."/>
            <person name="Chou L."/>
            <person name="Lin Y.-C."/>
            <person name="Lai E.-M."/>
            <person name="Kuo C.-H."/>
        </authorList>
    </citation>
    <scope>NUCLEOTIDE SEQUENCE [LARGE SCALE GENOMIC DNA]</scope>
    <source>
        <strain evidence="2 4">CFBP5473</strain>
    </source>
</reference>